<evidence type="ECO:0000256" key="5">
    <source>
        <dbReference type="SAM" id="SignalP"/>
    </source>
</evidence>
<evidence type="ECO:0000256" key="1">
    <source>
        <dbReference type="ARBA" id="ARBA00005416"/>
    </source>
</evidence>
<evidence type="ECO:0000256" key="4">
    <source>
        <dbReference type="SAM" id="MobiDB-lite"/>
    </source>
</evidence>
<accession>A0A287EKU6</accession>
<keyword evidence="3" id="KW-0221">Differentiation</keyword>
<reference evidence="7" key="1">
    <citation type="journal article" date="2012" name="Nature">
        <title>A physical, genetic and functional sequence assembly of the barley genome.</title>
        <authorList>
            <consortium name="The International Barley Genome Sequencing Consortium"/>
            <person name="Mayer K.F."/>
            <person name="Waugh R."/>
            <person name="Brown J.W."/>
            <person name="Schulman A."/>
            <person name="Langridge P."/>
            <person name="Platzer M."/>
            <person name="Fincher G.B."/>
            <person name="Muehlbauer G.J."/>
            <person name="Sato K."/>
            <person name="Close T.J."/>
            <person name="Wise R.P."/>
            <person name="Stein N."/>
        </authorList>
    </citation>
    <scope>NUCLEOTIDE SEQUENCE [LARGE SCALE GENOMIC DNA]</scope>
    <source>
        <strain evidence="7">cv. Morex</strain>
    </source>
</reference>
<gene>
    <name evidence="6" type="primary">LOC123405097</name>
</gene>
<keyword evidence="5" id="KW-0732">Signal</keyword>
<dbReference type="EnsemblPlants" id="HORVU.MOREX.r3.1HG0008860.1">
    <property type="protein sequence ID" value="HORVU.MOREX.r3.1HG0008860.1.CDS1"/>
    <property type="gene ID" value="HORVU.MOREX.r3.1HG0008860"/>
</dbReference>
<dbReference type="STRING" id="112509.A0A287EKU6"/>
<organism evidence="6 7">
    <name type="scientific">Hordeum vulgare subsp. vulgare</name>
    <name type="common">Domesticated barley</name>
    <dbReference type="NCBI Taxonomy" id="112509"/>
    <lineage>
        <taxon>Eukaryota</taxon>
        <taxon>Viridiplantae</taxon>
        <taxon>Streptophyta</taxon>
        <taxon>Embryophyta</taxon>
        <taxon>Tracheophyta</taxon>
        <taxon>Spermatophyta</taxon>
        <taxon>Magnoliopsida</taxon>
        <taxon>Liliopsida</taxon>
        <taxon>Poales</taxon>
        <taxon>Poaceae</taxon>
        <taxon>BOP clade</taxon>
        <taxon>Pooideae</taxon>
        <taxon>Triticodae</taxon>
        <taxon>Triticeae</taxon>
        <taxon>Hordeinae</taxon>
        <taxon>Hordeum</taxon>
    </lineage>
</organism>
<proteinExistence type="inferred from homology"/>
<keyword evidence="7" id="KW-1185">Reference proteome</keyword>
<feature type="region of interest" description="Disordered" evidence="4">
    <location>
        <begin position="62"/>
        <end position="146"/>
    </location>
</feature>
<dbReference type="InParanoid" id="A0A287EKU6"/>
<dbReference type="GO" id="GO:0030154">
    <property type="term" value="P:cell differentiation"/>
    <property type="evidence" value="ECO:0007669"/>
    <property type="project" value="UniProtKB-KW"/>
</dbReference>
<keyword evidence="2" id="KW-0217">Developmental protein</keyword>
<dbReference type="OrthoDB" id="753861at2759"/>
<protein>
    <submittedName>
        <fullName evidence="6">Uncharacterized protein</fullName>
    </submittedName>
</protein>
<evidence type="ECO:0000256" key="2">
    <source>
        <dbReference type="ARBA" id="ARBA00022473"/>
    </source>
</evidence>
<feature type="compositionally biased region" description="Basic and acidic residues" evidence="4">
    <location>
        <begin position="126"/>
        <end position="136"/>
    </location>
</feature>
<evidence type="ECO:0000313" key="7">
    <source>
        <dbReference type="Proteomes" id="UP000011116"/>
    </source>
</evidence>
<dbReference type="Gramene" id="HORVU.MOREX.r3.1HG0008860.1">
    <property type="protein sequence ID" value="HORVU.MOREX.r3.1HG0008860.1.CDS1"/>
    <property type="gene ID" value="HORVU.MOREX.r3.1HG0008860"/>
</dbReference>
<dbReference type="PANTHER" id="PTHR34359:SF24">
    <property type="entry name" value="INACTIVE PROTEIN FON2 SPARE1"/>
    <property type="match status" value="1"/>
</dbReference>
<dbReference type="Proteomes" id="UP000011116">
    <property type="component" value="Chromosome 1H"/>
</dbReference>
<dbReference type="OMA" id="AMIDPRY"/>
<dbReference type="AlphaFoldDB" id="A0A287EKU6"/>
<sequence>MRRPGGAAPAVVLLLWLAALTFAFHGRGGHGLLVKRGGSVPVERDRPAASLARKMLLAVESGSLDTSSAAGPPQPQPQDQQWHHHHHHRHRRGHHHRQRHHRLHTSRWNWQRIPPAAAPGDGGEEADPRYGVEKRLVPTGPNPLHH</sequence>
<dbReference type="InterPro" id="IPR039618">
    <property type="entry name" value="CLE9-13"/>
</dbReference>
<reference evidence="6" key="2">
    <citation type="submission" date="2020-10" db="EMBL/GenBank/DDBJ databases">
        <authorList>
            <person name="Scholz U."/>
            <person name="Mascher M."/>
            <person name="Fiebig A."/>
        </authorList>
    </citation>
    <scope>NUCLEOTIDE SEQUENCE [LARGE SCALE GENOMIC DNA]</scope>
    <source>
        <strain evidence="6">cv. Morex</strain>
    </source>
</reference>
<feature type="signal peptide" evidence="5">
    <location>
        <begin position="1"/>
        <end position="23"/>
    </location>
</feature>
<evidence type="ECO:0000256" key="3">
    <source>
        <dbReference type="ARBA" id="ARBA00022782"/>
    </source>
</evidence>
<name>A0A287EKU6_HORVV</name>
<comment type="similarity">
    <text evidence="1">Belongs to the CLV3/ESR signal peptide family.</text>
</comment>
<dbReference type="RefSeq" id="XP_044954869.1">
    <property type="nucleotide sequence ID" value="XM_045098934.1"/>
</dbReference>
<feature type="compositionally biased region" description="Basic residues" evidence="4">
    <location>
        <begin position="83"/>
        <end position="105"/>
    </location>
</feature>
<feature type="chain" id="PRO_5015077000" evidence="5">
    <location>
        <begin position="24"/>
        <end position="146"/>
    </location>
</feature>
<dbReference type="PANTHER" id="PTHR34359">
    <property type="entry name" value="CLAVATA3/ESR (CLE)-RELATED PROTEIN 10"/>
    <property type="match status" value="1"/>
</dbReference>
<dbReference type="GeneID" id="123405097"/>
<evidence type="ECO:0000313" key="6">
    <source>
        <dbReference type="EnsemblPlants" id="HORVU.MOREX.r3.1HG0008860.1.CDS1"/>
    </source>
</evidence>
<dbReference type="Gramene" id="HORVU.MOREX.r2.1HG0006590.1">
    <property type="protein sequence ID" value="HORVU.MOREX.r2.1HG0006590.1.CDS.1"/>
    <property type="gene ID" value="HORVU.MOREX.r2.1HG0006590"/>
</dbReference>
<reference evidence="6" key="3">
    <citation type="submission" date="2022-01" db="UniProtKB">
        <authorList>
            <consortium name="EnsemblPlants"/>
        </authorList>
    </citation>
    <scope>IDENTIFICATION</scope>
    <source>
        <strain evidence="6">subsp. vulgare</strain>
    </source>
</reference>